<dbReference type="GO" id="GO:0003700">
    <property type="term" value="F:DNA-binding transcription factor activity"/>
    <property type="evidence" value="ECO:0007669"/>
    <property type="project" value="TreeGrafter"/>
</dbReference>
<dbReference type="GO" id="GO:0005634">
    <property type="term" value="C:nucleus"/>
    <property type="evidence" value="ECO:0007669"/>
    <property type="project" value="UniProtKB-SubCell"/>
</dbReference>
<dbReference type="PANTHER" id="PTHR12565">
    <property type="entry name" value="STEROL REGULATORY ELEMENT-BINDING PROTEIN"/>
    <property type="match status" value="1"/>
</dbReference>
<evidence type="ECO:0000256" key="1">
    <source>
        <dbReference type="ARBA" id="ARBA00004123"/>
    </source>
</evidence>
<dbReference type="AlphaFoldDB" id="A0A843VES2"/>
<evidence type="ECO:0000256" key="6">
    <source>
        <dbReference type="SAM" id="MobiDB-lite"/>
    </source>
</evidence>
<keyword evidence="4" id="KW-0804">Transcription</keyword>
<evidence type="ECO:0000313" key="9">
    <source>
        <dbReference type="Proteomes" id="UP000652761"/>
    </source>
</evidence>
<keyword evidence="5" id="KW-0539">Nucleus</keyword>
<dbReference type="SUPFAM" id="SSF47459">
    <property type="entry name" value="HLH, helix-loop-helix DNA-binding domain"/>
    <property type="match status" value="1"/>
</dbReference>
<feature type="domain" description="BHLH" evidence="7">
    <location>
        <begin position="286"/>
        <end position="336"/>
    </location>
</feature>
<evidence type="ECO:0000256" key="4">
    <source>
        <dbReference type="ARBA" id="ARBA00023163"/>
    </source>
</evidence>
<proteinExistence type="inferred from homology"/>
<dbReference type="PANTHER" id="PTHR12565:SF184">
    <property type="entry name" value="BHLH TRANSCRIPTION FACTOR"/>
    <property type="match status" value="1"/>
</dbReference>
<evidence type="ECO:0000256" key="5">
    <source>
        <dbReference type="ARBA" id="ARBA00023242"/>
    </source>
</evidence>
<feature type="region of interest" description="Disordered" evidence="6">
    <location>
        <begin position="244"/>
        <end position="274"/>
    </location>
</feature>
<protein>
    <recommendedName>
        <fullName evidence="7">BHLH domain-containing protein</fullName>
    </recommendedName>
</protein>
<dbReference type="SMART" id="SM00353">
    <property type="entry name" value="HLH"/>
    <property type="match status" value="1"/>
</dbReference>
<dbReference type="FunFam" id="4.10.280.10:FF:000002">
    <property type="entry name" value="Basic helix-loop-helix transcription factor"/>
    <property type="match status" value="1"/>
</dbReference>
<dbReference type="CDD" id="cd18919">
    <property type="entry name" value="bHLH_AtBPE_like"/>
    <property type="match status" value="1"/>
</dbReference>
<evidence type="ECO:0000313" key="8">
    <source>
        <dbReference type="EMBL" id="MQL97132.1"/>
    </source>
</evidence>
<dbReference type="Gene3D" id="4.10.280.10">
    <property type="entry name" value="Helix-loop-helix DNA-binding domain"/>
    <property type="match status" value="1"/>
</dbReference>
<dbReference type="InterPro" id="IPR024097">
    <property type="entry name" value="bHLH_ZIP_TF"/>
</dbReference>
<dbReference type="InterPro" id="IPR036638">
    <property type="entry name" value="HLH_DNA-bd_sf"/>
</dbReference>
<feature type="compositionally biased region" description="Low complexity" evidence="6">
    <location>
        <begin position="171"/>
        <end position="187"/>
    </location>
</feature>
<reference evidence="8" key="1">
    <citation type="submission" date="2017-07" db="EMBL/GenBank/DDBJ databases">
        <title>Taro Niue Genome Assembly and Annotation.</title>
        <authorList>
            <person name="Atibalentja N."/>
            <person name="Keating K."/>
            <person name="Fields C.J."/>
        </authorList>
    </citation>
    <scope>NUCLEOTIDE SEQUENCE</scope>
    <source>
        <strain evidence="8">Niue_2</strain>
        <tissue evidence="8">Leaf</tissue>
    </source>
</reference>
<evidence type="ECO:0000256" key="2">
    <source>
        <dbReference type="ARBA" id="ARBA00005510"/>
    </source>
</evidence>
<accession>A0A843VES2</accession>
<dbReference type="OrthoDB" id="690068at2759"/>
<name>A0A843VES2_COLES</name>
<comment type="subcellular location">
    <subcellularLocation>
        <location evidence="1">Nucleus</location>
    </subcellularLocation>
</comment>
<dbReference type="PROSITE" id="PS50888">
    <property type="entry name" value="BHLH"/>
    <property type="match status" value="1"/>
</dbReference>
<feature type="region of interest" description="Disordered" evidence="6">
    <location>
        <begin position="143"/>
        <end position="218"/>
    </location>
</feature>
<dbReference type="InterPro" id="IPR011598">
    <property type="entry name" value="bHLH_dom"/>
</dbReference>
<evidence type="ECO:0000259" key="7">
    <source>
        <dbReference type="PROSITE" id="PS50888"/>
    </source>
</evidence>
<dbReference type="GO" id="GO:0046983">
    <property type="term" value="F:protein dimerization activity"/>
    <property type="evidence" value="ECO:0007669"/>
    <property type="project" value="InterPro"/>
</dbReference>
<dbReference type="Proteomes" id="UP000652761">
    <property type="component" value="Unassembled WGS sequence"/>
</dbReference>
<dbReference type="Pfam" id="PF00010">
    <property type="entry name" value="HLH"/>
    <property type="match status" value="1"/>
</dbReference>
<keyword evidence="3" id="KW-0805">Transcription regulation</keyword>
<dbReference type="EMBL" id="NMUH01002006">
    <property type="protein sequence ID" value="MQL97132.1"/>
    <property type="molecule type" value="Genomic_DNA"/>
</dbReference>
<keyword evidence="9" id="KW-1185">Reference proteome</keyword>
<gene>
    <name evidence="8" type="ORF">Taro_029827</name>
</gene>
<comment type="similarity">
    <text evidence="2">Belongs to the bHLH protein family.</text>
</comment>
<sequence>MPPEMLLQSLHQQLPGEINHSIPVMPPAAADMTVLERQIARLQWRQQQQLQPQSQLAFFADAIAADTLLVPTPYSLPQHIFPPSTMIGLQAASLCGGQGMSGHDLSGGSASAWPDLTHYPFLCNPGTGEGVLGGGGGAAISRTFSCPPPHMSNVESRGRLSPPASDQLQHAATGKQGGAAAAATGGKLSTDGSRQSSKKRKSTEGSHEVEEDDDKMNKMIKVENTDTLVEPKVESPASTVITTTANCCKESNNRDSSSSASREKKKAAPEPSLKTDYIHVRARRGQATDSHSLAERVRREKISERMKLLQGLVPGCNKVTGKAGMLDEIINYVQSLQRQVEFLSMKLAAVTPALDFNLDALITKEMSTLAGGCGIPPPQMGLPPELLGLSFLHQFNSLQQQAMTAAAAAAAECCSLPVPMVSSCCNSAQEALRGFAGAAPVSAADPDSCSFPDSCNTLVHPRPPQQLTTCASWEGELQSFYASTMEGFEPAGSTPAAAVAVDAPVAPSSTFQPLISPR</sequence>
<comment type="caution">
    <text evidence="8">The sequence shown here is derived from an EMBL/GenBank/DDBJ whole genome shotgun (WGS) entry which is preliminary data.</text>
</comment>
<organism evidence="8 9">
    <name type="scientific">Colocasia esculenta</name>
    <name type="common">Wild taro</name>
    <name type="synonym">Arum esculentum</name>
    <dbReference type="NCBI Taxonomy" id="4460"/>
    <lineage>
        <taxon>Eukaryota</taxon>
        <taxon>Viridiplantae</taxon>
        <taxon>Streptophyta</taxon>
        <taxon>Embryophyta</taxon>
        <taxon>Tracheophyta</taxon>
        <taxon>Spermatophyta</taxon>
        <taxon>Magnoliopsida</taxon>
        <taxon>Liliopsida</taxon>
        <taxon>Araceae</taxon>
        <taxon>Aroideae</taxon>
        <taxon>Colocasieae</taxon>
        <taxon>Colocasia</taxon>
    </lineage>
</organism>
<evidence type="ECO:0000256" key="3">
    <source>
        <dbReference type="ARBA" id="ARBA00023015"/>
    </source>
</evidence>